<organism evidence="2 3">
    <name type="scientific">Thermocatellispora tengchongensis</name>
    <dbReference type="NCBI Taxonomy" id="1073253"/>
    <lineage>
        <taxon>Bacteria</taxon>
        <taxon>Bacillati</taxon>
        <taxon>Actinomycetota</taxon>
        <taxon>Actinomycetes</taxon>
        <taxon>Streptosporangiales</taxon>
        <taxon>Streptosporangiaceae</taxon>
        <taxon>Thermocatellispora</taxon>
    </lineage>
</organism>
<gene>
    <name evidence="2" type="ORF">HNP84_004568</name>
</gene>
<sequence>MAETEHHQQSHGGRASSWLAVTVTLIGFVLGGVALCIGPNWFLFWLGAGIVVLGGVLALVFDIFSDVIIDAPRVIVPPDREVAEAPGQGERDRAEH</sequence>
<proteinExistence type="predicted"/>
<keyword evidence="1" id="KW-0812">Transmembrane</keyword>
<dbReference type="NCBIfam" id="NF041681">
    <property type="entry name" value="HGxxPAAW"/>
    <property type="match status" value="1"/>
</dbReference>
<dbReference type="Proteomes" id="UP000578449">
    <property type="component" value="Unassembled WGS sequence"/>
</dbReference>
<keyword evidence="1" id="KW-1133">Transmembrane helix</keyword>
<evidence type="ECO:0000313" key="3">
    <source>
        <dbReference type="Proteomes" id="UP000578449"/>
    </source>
</evidence>
<dbReference type="EMBL" id="JACHGN010000009">
    <property type="protein sequence ID" value="MBB5134834.1"/>
    <property type="molecule type" value="Genomic_DNA"/>
</dbReference>
<keyword evidence="1" id="KW-0472">Membrane</keyword>
<feature type="transmembrane region" description="Helical" evidence="1">
    <location>
        <begin position="41"/>
        <end position="64"/>
    </location>
</feature>
<accession>A0A840P0S3</accession>
<reference evidence="2 3" key="1">
    <citation type="submission" date="2020-08" db="EMBL/GenBank/DDBJ databases">
        <title>Genomic Encyclopedia of Type Strains, Phase IV (KMG-IV): sequencing the most valuable type-strain genomes for metagenomic binning, comparative biology and taxonomic classification.</title>
        <authorList>
            <person name="Goeker M."/>
        </authorList>
    </citation>
    <scope>NUCLEOTIDE SEQUENCE [LARGE SCALE GENOMIC DNA]</scope>
    <source>
        <strain evidence="2 3">DSM 45615</strain>
    </source>
</reference>
<protein>
    <submittedName>
        <fullName evidence="2">Uncharacterized protein</fullName>
    </submittedName>
</protein>
<comment type="caution">
    <text evidence="2">The sequence shown here is derived from an EMBL/GenBank/DDBJ whole genome shotgun (WGS) entry which is preliminary data.</text>
</comment>
<evidence type="ECO:0000256" key="1">
    <source>
        <dbReference type="SAM" id="Phobius"/>
    </source>
</evidence>
<feature type="transmembrane region" description="Helical" evidence="1">
    <location>
        <begin position="15"/>
        <end position="35"/>
    </location>
</feature>
<name>A0A840P0S3_9ACTN</name>
<evidence type="ECO:0000313" key="2">
    <source>
        <dbReference type="EMBL" id="MBB5134834.1"/>
    </source>
</evidence>
<keyword evidence="3" id="KW-1185">Reference proteome</keyword>
<dbReference type="AlphaFoldDB" id="A0A840P0S3"/>
<dbReference type="RefSeq" id="WP_185051715.1">
    <property type="nucleotide sequence ID" value="NZ_BAABIX010000004.1"/>
</dbReference>